<dbReference type="PANTHER" id="PTHR45703">
    <property type="entry name" value="DYNEIN HEAVY CHAIN"/>
    <property type="match status" value="1"/>
</dbReference>
<dbReference type="Proteomes" id="UP000238274">
    <property type="component" value="Unassembled WGS sequence"/>
</dbReference>
<reference evidence="3" key="3">
    <citation type="journal article" date="2018" name="Mol. Plant Microbe Interact.">
        <title>Genome sequence resources for the wheat stripe rust pathogen (Puccinia striiformis f. sp. tritici) and the barley stripe rust pathogen (Puccinia striiformis f. sp. hordei).</title>
        <authorList>
            <person name="Xia C."/>
            <person name="Wang M."/>
            <person name="Yin C."/>
            <person name="Cornejo O.E."/>
            <person name="Hulbert S.H."/>
            <person name="Chen X."/>
        </authorList>
    </citation>
    <scope>NUCLEOTIDE SEQUENCE [LARGE SCALE GENOMIC DNA]</scope>
    <source>
        <strain evidence="3">93TX-2</strain>
    </source>
</reference>
<proteinExistence type="predicted"/>
<dbReference type="Gene3D" id="3.20.180.20">
    <property type="entry name" value="Dynein heavy chain, N-terminal domain 2"/>
    <property type="match status" value="1"/>
</dbReference>
<dbReference type="AlphaFoldDB" id="A0A2S4UYG3"/>
<evidence type="ECO:0000313" key="3">
    <source>
        <dbReference type="Proteomes" id="UP000238274"/>
    </source>
</evidence>
<reference evidence="3" key="2">
    <citation type="journal article" date="2018" name="BMC Genomics">
        <title>Genomic insights into host adaptation between the wheat stripe rust pathogen (Puccinia striiformis f. sp. tritici) and the barley stripe rust pathogen (Puccinia striiformis f. sp. hordei).</title>
        <authorList>
            <person name="Xia C."/>
            <person name="Wang M."/>
            <person name="Yin C."/>
            <person name="Cornejo O.E."/>
            <person name="Hulbert S.H."/>
            <person name="Chen X."/>
        </authorList>
    </citation>
    <scope>NUCLEOTIDE SEQUENCE [LARGE SCALE GENOMIC DNA]</scope>
    <source>
        <strain evidence="3">93TX-2</strain>
    </source>
</reference>
<evidence type="ECO:0000259" key="1">
    <source>
        <dbReference type="Pfam" id="PF08393"/>
    </source>
</evidence>
<gene>
    <name evidence="2" type="ORF">PSHT_12171</name>
</gene>
<dbReference type="Pfam" id="PF08393">
    <property type="entry name" value="DHC_N2"/>
    <property type="match status" value="2"/>
</dbReference>
<dbReference type="InterPro" id="IPR026983">
    <property type="entry name" value="DHC"/>
</dbReference>
<reference evidence="2 3" key="1">
    <citation type="submission" date="2017-12" db="EMBL/GenBank/DDBJ databases">
        <title>Gene loss provides genomic basis for host adaptation in cereal stripe rust fungi.</title>
        <authorList>
            <person name="Xia C."/>
        </authorList>
    </citation>
    <scope>NUCLEOTIDE SEQUENCE [LARGE SCALE GENOMIC DNA]</scope>
    <source>
        <strain evidence="2 3">93TX-2</strain>
    </source>
</reference>
<comment type="caution">
    <text evidence="2">The sequence shown here is derived from an EMBL/GenBank/DDBJ whole genome shotgun (WGS) entry which is preliminary data.</text>
</comment>
<evidence type="ECO:0000313" key="2">
    <source>
        <dbReference type="EMBL" id="POW02296.1"/>
    </source>
</evidence>
<dbReference type="VEuPathDB" id="FungiDB:PSHT_12171"/>
<organism evidence="2 3">
    <name type="scientific">Puccinia striiformis</name>
    <dbReference type="NCBI Taxonomy" id="27350"/>
    <lineage>
        <taxon>Eukaryota</taxon>
        <taxon>Fungi</taxon>
        <taxon>Dikarya</taxon>
        <taxon>Basidiomycota</taxon>
        <taxon>Pucciniomycotina</taxon>
        <taxon>Pucciniomycetes</taxon>
        <taxon>Pucciniales</taxon>
        <taxon>Pucciniaceae</taxon>
        <taxon>Puccinia</taxon>
    </lineage>
</organism>
<keyword evidence="3" id="KW-1185">Reference proteome</keyword>
<dbReference type="EMBL" id="PKSM01000217">
    <property type="protein sequence ID" value="POW02296.1"/>
    <property type="molecule type" value="Genomic_DNA"/>
</dbReference>
<dbReference type="GO" id="GO:0007018">
    <property type="term" value="P:microtubule-based movement"/>
    <property type="evidence" value="ECO:0007669"/>
    <property type="project" value="InterPro"/>
</dbReference>
<feature type="domain" description="Dynein heavy chain linker" evidence="1">
    <location>
        <begin position="105"/>
        <end position="171"/>
    </location>
</feature>
<dbReference type="GO" id="GO:0045505">
    <property type="term" value="F:dynein intermediate chain binding"/>
    <property type="evidence" value="ECO:0007669"/>
    <property type="project" value="InterPro"/>
</dbReference>
<accession>A0A2S4UYG3</accession>
<feature type="domain" description="Dynein heavy chain linker" evidence="1">
    <location>
        <begin position="34"/>
        <end position="104"/>
    </location>
</feature>
<protein>
    <recommendedName>
        <fullName evidence="1">Dynein heavy chain linker domain-containing protein</fullName>
    </recommendedName>
</protein>
<dbReference type="InterPro" id="IPR013602">
    <property type="entry name" value="Dynein_heavy_linker"/>
</dbReference>
<dbReference type="VEuPathDB" id="FungiDB:PSTT_02343"/>
<dbReference type="InterPro" id="IPR042228">
    <property type="entry name" value="Dynein_linker_3"/>
</dbReference>
<dbReference type="GO" id="GO:0030286">
    <property type="term" value="C:dynein complex"/>
    <property type="evidence" value="ECO:0007669"/>
    <property type="project" value="InterPro"/>
</dbReference>
<dbReference type="OrthoDB" id="2505997at2759"/>
<dbReference type="GO" id="GO:0051959">
    <property type="term" value="F:dynein light intermediate chain binding"/>
    <property type="evidence" value="ECO:0007669"/>
    <property type="project" value="InterPro"/>
</dbReference>
<sequence length="172" mass="19018">MVFVKPSGGCDLSDAFPTKASNGYVPKFKTCPLVYTKGIFSGNADIKHLLPNESNRFTNINAEYIGLMKRVFKSPYVLEVIQIPEVIKTLVKLVEALSKLQKALDLLKILGNSRDILQVVKHLKKLFAGLSTLGFNSGATQIKSMCSQEGEEVPFSTPIILKNYPKINGWLT</sequence>
<name>A0A2S4UYG3_9BASI</name>
<dbReference type="PANTHER" id="PTHR45703:SF36">
    <property type="entry name" value="DYNEIN HEAVY CHAIN, CYTOPLASMIC"/>
    <property type="match status" value="1"/>
</dbReference>